<evidence type="ECO:0008006" key="3">
    <source>
        <dbReference type="Google" id="ProtNLM"/>
    </source>
</evidence>
<gene>
    <name evidence="1" type="ORF">FHS60_000614</name>
</gene>
<organism evidence="1 2">
    <name type="scientific">Alloprevotella rava</name>
    <dbReference type="NCBI Taxonomy" id="671218"/>
    <lineage>
        <taxon>Bacteria</taxon>
        <taxon>Pseudomonadati</taxon>
        <taxon>Bacteroidota</taxon>
        <taxon>Bacteroidia</taxon>
        <taxon>Bacteroidales</taxon>
        <taxon>Prevotellaceae</taxon>
        <taxon>Alloprevotella</taxon>
    </lineage>
</organism>
<dbReference type="EMBL" id="JACICA010000002">
    <property type="protein sequence ID" value="MBB3702161.1"/>
    <property type="molecule type" value="Genomic_DNA"/>
</dbReference>
<evidence type="ECO:0000313" key="1">
    <source>
        <dbReference type="EMBL" id="MBB3702161.1"/>
    </source>
</evidence>
<accession>A0A7W5YFH1</accession>
<sequence>MNRRKILIGALLFPCLIYAQKPAEKADSTTQEDLSLVGVVDASVFDADGEDGSNDASQDINTTVLTAHDIYLNTAAYQLSPMRFRNRGYSNIYEETYINGMPFNDQLRGVFNYASIGAMNILTRHGDQTNNSMPGAFTFGTIGGANNILMRAGDFGRGGQATASFTNRNYYWRGMAQLSTGMMDNGWAVTGLIGGRYSGEGNIQGTFYRNVSYALLIEKQLAGGRHRFNFTTMGSPVVRGQQSGSLQEVYDLTGNNLYNANWGYQNGKKRNAKVVKAIDPTAILSYEGKLSDKVTLNTGLSFHFGKYGNTALNWFDGADPRPDYYRYLPSYFAANGNTEAAAYYDQLWRSGDTSFTQVNWDHMIAANRQNVMNGNGQAIYLVNERRSDLYETTLNATLTAQLTKHNKLTAGLLGRNTVSHQFVKVDDLLGANYVLDIDKYSDTDYPGDNDQRQKDLRHPNRRVYEGGIIDYDFKLHVNSLRGWINNQYSKGHWDAYYGVQLTYTDFFRDGKMQNGHHANNSYGVGVRHNFTDIMLKGGLTYKLNGRHLFQVNTMYGTVAPLANDAYISARYSDETPQGLKSSRIFHIDASYLFSTAKVQGRISVFNTSFFDLTERSTYYYDGVTMVNQVLTGVHKVHRGVEAAASYKLDDHWTLSAAGTVSQYYYANNPEGQFSTDNGKSLSDYAVSETEKVYMRHVMVGGVPQLAGTIGARYFINYWFLGANINMFGRNFISASPARRVSSRYNGNSQANTPAVTPNNQYYDAYRQFTHQEMFDGGCTLDLSIGKMIYVGRSKSINVNLSFNNIFNKKDVKTGGFEQGRINLTKPSLFANKYFYMQGFNCFFNVSYKF</sequence>
<comment type="caution">
    <text evidence="1">The sequence shown here is derived from an EMBL/GenBank/DDBJ whole genome shotgun (WGS) entry which is preliminary data.</text>
</comment>
<dbReference type="RefSeq" id="WP_183694735.1">
    <property type="nucleotide sequence ID" value="NZ_JACICA010000002.1"/>
</dbReference>
<dbReference type="AlphaFoldDB" id="A0A7W5YFH1"/>
<protein>
    <recommendedName>
        <fullName evidence="3">TonB-dependent receptor</fullName>
    </recommendedName>
</protein>
<evidence type="ECO:0000313" key="2">
    <source>
        <dbReference type="Proteomes" id="UP000541425"/>
    </source>
</evidence>
<dbReference type="Proteomes" id="UP000541425">
    <property type="component" value="Unassembled WGS sequence"/>
</dbReference>
<dbReference type="SUPFAM" id="SSF56935">
    <property type="entry name" value="Porins"/>
    <property type="match status" value="1"/>
</dbReference>
<proteinExistence type="predicted"/>
<reference evidence="1 2" key="1">
    <citation type="submission" date="2020-08" db="EMBL/GenBank/DDBJ databases">
        <title>Genomic Encyclopedia of Type Strains, Phase IV (KMG-IV): sequencing the most valuable type-strain genomes for metagenomic binning, comparative biology and taxonomic classification.</title>
        <authorList>
            <person name="Goeker M."/>
        </authorList>
    </citation>
    <scope>NUCLEOTIDE SEQUENCE [LARGE SCALE GENOMIC DNA]</scope>
    <source>
        <strain evidence="1 2">DSM 22548</strain>
    </source>
</reference>
<name>A0A7W5YFH1_9BACT</name>